<sequence length="300" mass="32506">MASHVASGLLLPDLGLTPPSPSLPPSLPLTLTLSPSLSPSPPFLRQRLCFGGLSFSDEEFLFDNLPIERPQEGIQSLQTMANPCTVALELLGMLVASGGWFCSLAATIMPQWLSRSTELFAAGSYEQGLWEVCVVQEMAGIECRPYDTILGLDPTLMLARILMCMSDATGLLGILLAIPSMSQIKCCKGSEGRKIKRGLKISAAVFLCIAGLLVLTPISYVAHDTVMRFFDETVPHVVPRSEFGDALFIGWASGLLYIVSGVLWFSSCTDSGSTEPRLVCHHQRQEILTLGGSRKHTEYV</sequence>
<evidence type="ECO:0000256" key="4">
    <source>
        <dbReference type="ARBA" id="ARBA00022427"/>
    </source>
</evidence>
<name>A0A553MZ10_9TELE</name>
<dbReference type="STRING" id="623744.A0A553MZ10"/>
<dbReference type="PANTHER" id="PTHR12002">
    <property type="entry name" value="CLAUDIN"/>
    <property type="match status" value="1"/>
</dbReference>
<evidence type="ECO:0000256" key="1">
    <source>
        <dbReference type="ARBA" id="ARBA00004435"/>
    </source>
</evidence>
<organism evidence="11 12">
    <name type="scientific">Danionella cerebrum</name>
    <dbReference type="NCBI Taxonomy" id="2873325"/>
    <lineage>
        <taxon>Eukaryota</taxon>
        <taxon>Metazoa</taxon>
        <taxon>Chordata</taxon>
        <taxon>Craniata</taxon>
        <taxon>Vertebrata</taxon>
        <taxon>Euteleostomi</taxon>
        <taxon>Actinopterygii</taxon>
        <taxon>Neopterygii</taxon>
        <taxon>Teleostei</taxon>
        <taxon>Ostariophysi</taxon>
        <taxon>Cypriniformes</taxon>
        <taxon>Danionidae</taxon>
        <taxon>Danioninae</taxon>
        <taxon>Danionella</taxon>
    </lineage>
</organism>
<dbReference type="Gene3D" id="1.20.140.150">
    <property type="match status" value="1"/>
</dbReference>
<evidence type="ECO:0000313" key="11">
    <source>
        <dbReference type="EMBL" id="TRY58424.1"/>
    </source>
</evidence>
<feature type="transmembrane region" description="Helical" evidence="10">
    <location>
        <begin position="86"/>
        <end position="109"/>
    </location>
</feature>
<dbReference type="PRINTS" id="PR01077">
    <property type="entry name" value="CLAUDIN"/>
</dbReference>
<dbReference type="InterPro" id="IPR004031">
    <property type="entry name" value="PMP22/EMP/MP20/Claudin"/>
</dbReference>
<dbReference type="GO" id="GO:0005923">
    <property type="term" value="C:bicellular tight junction"/>
    <property type="evidence" value="ECO:0007669"/>
    <property type="project" value="UniProtKB-SubCell"/>
</dbReference>
<keyword evidence="8 10" id="KW-1133">Transmembrane helix</keyword>
<keyword evidence="7" id="KW-0965">Cell junction</keyword>
<comment type="subcellular location">
    <subcellularLocation>
        <location evidence="1">Cell junction</location>
        <location evidence="1">Tight junction</location>
    </subcellularLocation>
    <subcellularLocation>
        <location evidence="2">Cell membrane</location>
        <topology evidence="2">Multi-pass membrane protein</topology>
    </subcellularLocation>
</comment>
<dbReference type="InterPro" id="IPR017974">
    <property type="entry name" value="Claudin_CS"/>
</dbReference>
<evidence type="ECO:0000256" key="9">
    <source>
        <dbReference type="ARBA" id="ARBA00023136"/>
    </source>
</evidence>
<keyword evidence="12" id="KW-1185">Reference proteome</keyword>
<proteinExistence type="inferred from homology"/>
<protein>
    <submittedName>
        <fullName evidence="11">Uncharacterized protein</fullName>
    </submittedName>
</protein>
<dbReference type="EMBL" id="SRMA01027191">
    <property type="protein sequence ID" value="TRY58424.1"/>
    <property type="molecule type" value="Genomic_DNA"/>
</dbReference>
<dbReference type="Pfam" id="PF00822">
    <property type="entry name" value="PMP22_Claudin"/>
    <property type="match status" value="1"/>
</dbReference>
<dbReference type="PROSITE" id="PS01346">
    <property type="entry name" value="CLAUDIN"/>
    <property type="match status" value="1"/>
</dbReference>
<keyword evidence="9 10" id="KW-0472">Membrane</keyword>
<accession>A0A553MZ10</accession>
<gene>
    <name evidence="11" type="ORF">DNTS_002051</name>
</gene>
<comment type="similarity">
    <text evidence="3">Belongs to the claudin family.</text>
</comment>
<evidence type="ECO:0000256" key="2">
    <source>
        <dbReference type="ARBA" id="ARBA00004651"/>
    </source>
</evidence>
<dbReference type="OrthoDB" id="8612291at2759"/>
<evidence type="ECO:0000256" key="5">
    <source>
        <dbReference type="ARBA" id="ARBA00022475"/>
    </source>
</evidence>
<evidence type="ECO:0000256" key="3">
    <source>
        <dbReference type="ARBA" id="ARBA00008295"/>
    </source>
</evidence>
<evidence type="ECO:0000313" key="12">
    <source>
        <dbReference type="Proteomes" id="UP000316079"/>
    </source>
</evidence>
<evidence type="ECO:0000256" key="7">
    <source>
        <dbReference type="ARBA" id="ARBA00022949"/>
    </source>
</evidence>
<dbReference type="GO" id="GO:0005198">
    <property type="term" value="F:structural molecule activity"/>
    <property type="evidence" value="ECO:0007669"/>
    <property type="project" value="InterPro"/>
</dbReference>
<keyword evidence="5" id="KW-1003">Cell membrane</keyword>
<feature type="transmembrane region" description="Helical" evidence="10">
    <location>
        <begin position="199"/>
        <end position="223"/>
    </location>
</feature>
<evidence type="ECO:0000256" key="6">
    <source>
        <dbReference type="ARBA" id="ARBA00022692"/>
    </source>
</evidence>
<reference evidence="11 12" key="1">
    <citation type="journal article" date="2019" name="Sci. Data">
        <title>Hybrid genome assembly and annotation of Danionella translucida.</title>
        <authorList>
            <person name="Kadobianskyi M."/>
            <person name="Schulze L."/>
            <person name="Schuelke M."/>
            <person name="Judkewitz B."/>
        </authorList>
    </citation>
    <scope>NUCLEOTIDE SEQUENCE [LARGE SCALE GENOMIC DNA]</scope>
    <source>
        <strain evidence="11 12">Bolton</strain>
    </source>
</reference>
<dbReference type="InterPro" id="IPR006187">
    <property type="entry name" value="Claudin"/>
</dbReference>
<dbReference type="GO" id="GO:0005886">
    <property type="term" value="C:plasma membrane"/>
    <property type="evidence" value="ECO:0007669"/>
    <property type="project" value="UniProtKB-SubCell"/>
</dbReference>
<feature type="transmembrane region" description="Helical" evidence="10">
    <location>
        <begin position="243"/>
        <end position="265"/>
    </location>
</feature>
<evidence type="ECO:0000256" key="8">
    <source>
        <dbReference type="ARBA" id="ARBA00022989"/>
    </source>
</evidence>
<dbReference type="AlphaFoldDB" id="A0A553MZ10"/>
<keyword evidence="4" id="KW-0796">Tight junction</keyword>
<keyword evidence="6 10" id="KW-0812">Transmembrane</keyword>
<comment type="caution">
    <text evidence="11">The sequence shown here is derived from an EMBL/GenBank/DDBJ whole genome shotgun (WGS) entry which is preliminary data.</text>
</comment>
<evidence type="ECO:0000256" key="10">
    <source>
        <dbReference type="SAM" id="Phobius"/>
    </source>
</evidence>
<feature type="transmembrane region" description="Helical" evidence="10">
    <location>
        <begin position="157"/>
        <end position="178"/>
    </location>
</feature>
<dbReference type="Proteomes" id="UP000316079">
    <property type="component" value="Unassembled WGS sequence"/>
</dbReference>